<feature type="non-terminal residue" evidence="1">
    <location>
        <position position="1"/>
    </location>
</feature>
<accession>A0A392TTD8</accession>
<name>A0A392TTD8_9FABA</name>
<dbReference type="Proteomes" id="UP000265520">
    <property type="component" value="Unassembled WGS sequence"/>
</dbReference>
<reference evidence="1 2" key="1">
    <citation type="journal article" date="2018" name="Front. Plant Sci.">
        <title>Red Clover (Trifolium pratense) and Zigzag Clover (T. medium) - A Picture of Genomic Similarities and Differences.</title>
        <authorList>
            <person name="Dluhosova J."/>
            <person name="Istvanek J."/>
            <person name="Nedelnik J."/>
            <person name="Repkova J."/>
        </authorList>
    </citation>
    <scope>NUCLEOTIDE SEQUENCE [LARGE SCALE GENOMIC DNA]</scope>
    <source>
        <strain evidence="2">cv. 10/8</strain>
        <tissue evidence="1">Leaf</tissue>
    </source>
</reference>
<proteinExistence type="predicted"/>
<comment type="caution">
    <text evidence="1">The sequence shown here is derived from an EMBL/GenBank/DDBJ whole genome shotgun (WGS) entry which is preliminary data.</text>
</comment>
<organism evidence="1 2">
    <name type="scientific">Trifolium medium</name>
    <dbReference type="NCBI Taxonomy" id="97028"/>
    <lineage>
        <taxon>Eukaryota</taxon>
        <taxon>Viridiplantae</taxon>
        <taxon>Streptophyta</taxon>
        <taxon>Embryophyta</taxon>
        <taxon>Tracheophyta</taxon>
        <taxon>Spermatophyta</taxon>
        <taxon>Magnoliopsida</taxon>
        <taxon>eudicotyledons</taxon>
        <taxon>Gunneridae</taxon>
        <taxon>Pentapetalae</taxon>
        <taxon>rosids</taxon>
        <taxon>fabids</taxon>
        <taxon>Fabales</taxon>
        <taxon>Fabaceae</taxon>
        <taxon>Papilionoideae</taxon>
        <taxon>50 kb inversion clade</taxon>
        <taxon>NPAAA clade</taxon>
        <taxon>Hologalegina</taxon>
        <taxon>IRL clade</taxon>
        <taxon>Trifolieae</taxon>
        <taxon>Trifolium</taxon>
    </lineage>
</organism>
<dbReference type="EMBL" id="LXQA010631113">
    <property type="protein sequence ID" value="MCI63105.1"/>
    <property type="molecule type" value="Genomic_DNA"/>
</dbReference>
<sequence>IGERVSRTIRVTGESYHRLTTTILPELFRLRAQTGDPP</sequence>
<evidence type="ECO:0000313" key="2">
    <source>
        <dbReference type="Proteomes" id="UP000265520"/>
    </source>
</evidence>
<keyword evidence="2" id="KW-1185">Reference proteome</keyword>
<protein>
    <submittedName>
        <fullName evidence="1">Uncharacterized protein</fullName>
    </submittedName>
</protein>
<dbReference type="AlphaFoldDB" id="A0A392TTD8"/>
<evidence type="ECO:0000313" key="1">
    <source>
        <dbReference type="EMBL" id="MCI63105.1"/>
    </source>
</evidence>